<keyword evidence="2" id="KW-1185">Reference proteome</keyword>
<name>A0A1U7NS03_9DEIO</name>
<comment type="caution">
    <text evidence="1">The sequence shown here is derived from an EMBL/GenBank/DDBJ whole genome shotgun (WGS) entry which is preliminary data.</text>
</comment>
<evidence type="ECO:0000313" key="2">
    <source>
        <dbReference type="Proteomes" id="UP000186607"/>
    </source>
</evidence>
<gene>
    <name evidence="1" type="ORF">BOO71_0014101</name>
</gene>
<dbReference type="EMBL" id="MSTI01000166">
    <property type="protein sequence ID" value="OLV15687.1"/>
    <property type="molecule type" value="Genomic_DNA"/>
</dbReference>
<sequence>MLDSGAILLLPMHCDLRGCSSWTKGQDVPLLNLLELACQDDEDGRLVCEEVAGKLAAALGGAWRWDDEADAPPGQTA</sequence>
<reference evidence="1 2" key="1">
    <citation type="submission" date="2017-01" db="EMBL/GenBank/DDBJ databases">
        <title>Genome Analysis of Deinococcus marmoris KOPRI26562.</title>
        <authorList>
            <person name="Kim J.H."/>
            <person name="Oh H.-M."/>
        </authorList>
    </citation>
    <scope>NUCLEOTIDE SEQUENCE [LARGE SCALE GENOMIC DNA]</scope>
    <source>
        <strain evidence="1 2">KOPRI26562</strain>
    </source>
</reference>
<protein>
    <submittedName>
        <fullName evidence="1">Uncharacterized protein</fullName>
    </submittedName>
</protein>
<accession>A0A1U7NS03</accession>
<dbReference type="STRING" id="249408.BOO71_0014101"/>
<evidence type="ECO:0000313" key="1">
    <source>
        <dbReference type="EMBL" id="OLV15687.1"/>
    </source>
</evidence>
<dbReference type="Proteomes" id="UP000186607">
    <property type="component" value="Unassembled WGS sequence"/>
</dbReference>
<organism evidence="1 2">
    <name type="scientific">Deinococcus marmoris</name>
    <dbReference type="NCBI Taxonomy" id="249408"/>
    <lineage>
        <taxon>Bacteria</taxon>
        <taxon>Thermotogati</taxon>
        <taxon>Deinococcota</taxon>
        <taxon>Deinococci</taxon>
        <taxon>Deinococcales</taxon>
        <taxon>Deinococcaceae</taxon>
        <taxon>Deinococcus</taxon>
    </lineage>
</organism>
<dbReference type="AlphaFoldDB" id="A0A1U7NS03"/>
<proteinExistence type="predicted"/>